<evidence type="ECO:0000313" key="1">
    <source>
        <dbReference type="EMBL" id="GKV24112.1"/>
    </source>
</evidence>
<reference evidence="1 2" key="1">
    <citation type="journal article" date="2021" name="Commun. Biol.">
        <title>The genome of Shorea leprosula (Dipterocarpaceae) highlights the ecological relevance of drought in aseasonal tropical rainforests.</title>
        <authorList>
            <person name="Ng K.K.S."/>
            <person name="Kobayashi M.J."/>
            <person name="Fawcett J.A."/>
            <person name="Hatakeyama M."/>
            <person name="Paape T."/>
            <person name="Ng C.H."/>
            <person name="Ang C.C."/>
            <person name="Tnah L.H."/>
            <person name="Lee C.T."/>
            <person name="Nishiyama T."/>
            <person name="Sese J."/>
            <person name="O'Brien M.J."/>
            <person name="Copetti D."/>
            <person name="Mohd Noor M.I."/>
            <person name="Ong R.C."/>
            <person name="Putra M."/>
            <person name="Sireger I.Z."/>
            <person name="Indrioko S."/>
            <person name="Kosugi Y."/>
            <person name="Izuno A."/>
            <person name="Isagi Y."/>
            <person name="Lee S.L."/>
            <person name="Shimizu K.K."/>
        </authorList>
    </citation>
    <scope>NUCLEOTIDE SEQUENCE [LARGE SCALE GENOMIC DNA]</scope>
    <source>
        <tissue evidence="1">Leaf</tissue>
    </source>
</reference>
<comment type="caution">
    <text evidence="1">The sequence shown here is derived from an EMBL/GenBank/DDBJ whole genome shotgun (WGS) entry which is preliminary data.</text>
</comment>
<proteinExistence type="predicted"/>
<protein>
    <submittedName>
        <fullName evidence="1">Uncharacterized protein</fullName>
    </submittedName>
</protein>
<dbReference type="AlphaFoldDB" id="A0AAV5KHN1"/>
<gene>
    <name evidence="1" type="ORF">SLEP1_g33764</name>
</gene>
<accession>A0AAV5KHN1</accession>
<dbReference type="Proteomes" id="UP001054252">
    <property type="component" value="Unassembled WGS sequence"/>
</dbReference>
<name>A0AAV5KHN1_9ROSI</name>
<dbReference type="EMBL" id="BPVZ01000064">
    <property type="protein sequence ID" value="GKV24112.1"/>
    <property type="molecule type" value="Genomic_DNA"/>
</dbReference>
<evidence type="ECO:0000313" key="2">
    <source>
        <dbReference type="Proteomes" id="UP001054252"/>
    </source>
</evidence>
<organism evidence="1 2">
    <name type="scientific">Rubroshorea leprosula</name>
    <dbReference type="NCBI Taxonomy" id="152421"/>
    <lineage>
        <taxon>Eukaryota</taxon>
        <taxon>Viridiplantae</taxon>
        <taxon>Streptophyta</taxon>
        <taxon>Embryophyta</taxon>
        <taxon>Tracheophyta</taxon>
        <taxon>Spermatophyta</taxon>
        <taxon>Magnoliopsida</taxon>
        <taxon>eudicotyledons</taxon>
        <taxon>Gunneridae</taxon>
        <taxon>Pentapetalae</taxon>
        <taxon>rosids</taxon>
        <taxon>malvids</taxon>
        <taxon>Malvales</taxon>
        <taxon>Dipterocarpaceae</taxon>
        <taxon>Rubroshorea</taxon>
    </lineage>
</organism>
<keyword evidence="2" id="KW-1185">Reference proteome</keyword>
<sequence>MNLPLLIAKYLLNCPWPSPFISVELIGDGGNINA</sequence>